<evidence type="ECO:0000313" key="1">
    <source>
        <dbReference type="EMBL" id="MED6261707.1"/>
    </source>
</evidence>
<keyword evidence="2" id="KW-1185">Reference proteome</keyword>
<sequence>SYQGTETCKLLQRVKSHPCGPENLLECGSTGVLPGKQDIAHSCPVAVDAQESERQGDLRDQRAVSLNQEVDEEQAEHRQHGQYHLVFRAEK</sequence>
<name>A0ABU7CFG6_9TELE</name>
<reference evidence="1 2" key="1">
    <citation type="submission" date="2021-07" db="EMBL/GenBank/DDBJ databases">
        <authorList>
            <person name="Palmer J.M."/>
        </authorList>
    </citation>
    <scope>NUCLEOTIDE SEQUENCE [LARGE SCALE GENOMIC DNA]</scope>
    <source>
        <strain evidence="1 2">AT_MEX2019</strain>
        <tissue evidence="1">Muscle</tissue>
    </source>
</reference>
<dbReference type="EMBL" id="JAHUTI010090567">
    <property type="protein sequence ID" value="MED6261707.1"/>
    <property type="molecule type" value="Genomic_DNA"/>
</dbReference>
<accession>A0ABU7CFG6</accession>
<dbReference type="Proteomes" id="UP001345963">
    <property type="component" value="Unassembled WGS sequence"/>
</dbReference>
<organism evidence="1 2">
    <name type="scientific">Ataeniobius toweri</name>
    <dbReference type="NCBI Taxonomy" id="208326"/>
    <lineage>
        <taxon>Eukaryota</taxon>
        <taxon>Metazoa</taxon>
        <taxon>Chordata</taxon>
        <taxon>Craniata</taxon>
        <taxon>Vertebrata</taxon>
        <taxon>Euteleostomi</taxon>
        <taxon>Actinopterygii</taxon>
        <taxon>Neopterygii</taxon>
        <taxon>Teleostei</taxon>
        <taxon>Neoteleostei</taxon>
        <taxon>Acanthomorphata</taxon>
        <taxon>Ovalentaria</taxon>
        <taxon>Atherinomorphae</taxon>
        <taxon>Cyprinodontiformes</taxon>
        <taxon>Goodeidae</taxon>
        <taxon>Ataeniobius</taxon>
    </lineage>
</organism>
<feature type="non-terminal residue" evidence="1">
    <location>
        <position position="1"/>
    </location>
</feature>
<comment type="caution">
    <text evidence="1">The sequence shown here is derived from an EMBL/GenBank/DDBJ whole genome shotgun (WGS) entry which is preliminary data.</text>
</comment>
<gene>
    <name evidence="1" type="ORF">ATANTOWER_008753</name>
</gene>
<proteinExistence type="predicted"/>
<evidence type="ECO:0000313" key="2">
    <source>
        <dbReference type="Proteomes" id="UP001345963"/>
    </source>
</evidence>
<protein>
    <submittedName>
        <fullName evidence="1">Uncharacterized protein</fullName>
    </submittedName>
</protein>